<protein>
    <recommendedName>
        <fullName evidence="6">F-box domain-containing protein</fullName>
    </recommendedName>
</protein>
<dbReference type="GO" id="GO:0019005">
    <property type="term" value="C:SCF ubiquitin ligase complex"/>
    <property type="evidence" value="ECO:0007669"/>
    <property type="project" value="TreeGrafter"/>
</dbReference>
<dbReference type="GO" id="GO:0006516">
    <property type="term" value="P:glycoprotein catabolic process"/>
    <property type="evidence" value="ECO:0007669"/>
    <property type="project" value="TreeGrafter"/>
</dbReference>
<dbReference type="SUPFAM" id="SSF49785">
    <property type="entry name" value="Galactose-binding domain-like"/>
    <property type="match status" value="2"/>
</dbReference>
<evidence type="ECO:0000313" key="5">
    <source>
        <dbReference type="Proteomes" id="UP001175271"/>
    </source>
</evidence>
<dbReference type="Proteomes" id="UP001175271">
    <property type="component" value="Unassembled WGS sequence"/>
</dbReference>
<name>A0AA39HVS6_9BILA</name>
<dbReference type="PROSITE" id="PS50181">
    <property type="entry name" value="FBOX"/>
    <property type="match status" value="1"/>
</dbReference>
<organism evidence="4 5">
    <name type="scientific">Steinernema hermaphroditum</name>
    <dbReference type="NCBI Taxonomy" id="289476"/>
    <lineage>
        <taxon>Eukaryota</taxon>
        <taxon>Metazoa</taxon>
        <taxon>Ecdysozoa</taxon>
        <taxon>Nematoda</taxon>
        <taxon>Chromadorea</taxon>
        <taxon>Rhabditida</taxon>
        <taxon>Tylenchina</taxon>
        <taxon>Panagrolaimomorpha</taxon>
        <taxon>Strongyloidoidea</taxon>
        <taxon>Steinernematidae</taxon>
        <taxon>Steinernema</taxon>
    </lineage>
</organism>
<evidence type="ECO:0008006" key="6">
    <source>
        <dbReference type="Google" id="ProtNLM"/>
    </source>
</evidence>
<dbReference type="PANTHER" id="PTHR12125:SF5">
    <property type="entry name" value="F-BOX DOMAIN-CONTAINING PROTEIN"/>
    <property type="match status" value="1"/>
</dbReference>
<sequence>MATDRSPFNRNLISNPSGENGLDGWQMDDEYYGGMIVENPPLRSNPNPFVETTHCFATSYFWSEKTIVIDLVKEGIKPEVIDRLVPPIRVSEWMSHRDDCGAVYQIEVRLLDGRNRPFAEKHKKTTTFTFKRTMRQWKDLDWFRVEHVFRNYPKGVRKVEMKSKGRDTQSWAGHYGSKMAHASVVVEDGTVERSPFKFDISVVGSEILEKIMARVEHKTLFQSVPIVCREWNELLRRQSFWVEKARVDGEGTSWVPPRDSLWERLFKQNPRLYRQKPFGRNLIKNPSGEDGTRHWGITNDDITTESPPENCLPHPSLPTTHCFVTNYRGTQKDIKIDLVDAGIDPDVLDRVRPRIRVTEWFTHCGTAAIYKFSASLLDKRKGPLSDDLTFKFSRELPRGKDVGWSKVEHVFSKYPSGVRFVLLESEGKDKDGSNGHLGPKMAHASVVVGFDHDELDQ</sequence>
<dbReference type="PANTHER" id="PTHR12125">
    <property type="entry name" value="F-BOX ONLY PROTEIN 6-LIKE PROTEIN"/>
    <property type="match status" value="1"/>
</dbReference>
<dbReference type="Gene3D" id="1.20.1280.50">
    <property type="match status" value="1"/>
</dbReference>
<dbReference type="InterPro" id="IPR001810">
    <property type="entry name" value="F-box_dom"/>
</dbReference>
<dbReference type="EMBL" id="JAUCMV010000003">
    <property type="protein sequence ID" value="KAK0411792.1"/>
    <property type="molecule type" value="Genomic_DNA"/>
</dbReference>
<dbReference type="InterPro" id="IPR039752">
    <property type="entry name" value="F-box_only"/>
</dbReference>
<keyword evidence="5" id="KW-1185">Reference proteome</keyword>
<evidence type="ECO:0000259" key="2">
    <source>
        <dbReference type="PROSITE" id="PS50181"/>
    </source>
</evidence>
<evidence type="ECO:0000259" key="3">
    <source>
        <dbReference type="PROSITE" id="PS51114"/>
    </source>
</evidence>
<comment type="caution">
    <text evidence="4">The sequence shown here is derived from an EMBL/GenBank/DDBJ whole genome shotgun (WGS) entry which is preliminary data.</text>
</comment>
<dbReference type="PROSITE" id="PS51114">
    <property type="entry name" value="FBA"/>
    <property type="match status" value="2"/>
</dbReference>
<feature type="region of interest" description="Disordered" evidence="1">
    <location>
        <begin position="283"/>
        <end position="308"/>
    </location>
</feature>
<dbReference type="InterPro" id="IPR036047">
    <property type="entry name" value="F-box-like_dom_sf"/>
</dbReference>
<dbReference type="InterPro" id="IPR007397">
    <property type="entry name" value="F-box-assoc_dom"/>
</dbReference>
<feature type="region of interest" description="Disordered" evidence="1">
    <location>
        <begin position="1"/>
        <end position="24"/>
    </location>
</feature>
<dbReference type="InterPro" id="IPR008979">
    <property type="entry name" value="Galactose-bd-like_sf"/>
</dbReference>
<evidence type="ECO:0000313" key="4">
    <source>
        <dbReference type="EMBL" id="KAK0411792.1"/>
    </source>
</evidence>
<dbReference type="AlphaFoldDB" id="A0AA39HVS6"/>
<reference evidence="4" key="1">
    <citation type="submission" date="2023-06" db="EMBL/GenBank/DDBJ databases">
        <title>Genomic analysis of the entomopathogenic nematode Steinernema hermaphroditum.</title>
        <authorList>
            <person name="Schwarz E.M."/>
            <person name="Heppert J.K."/>
            <person name="Baniya A."/>
            <person name="Schwartz H.T."/>
            <person name="Tan C.-H."/>
            <person name="Antoshechkin I."/>
            <person name="Sternberg P.W."/>
            <person name="Goodrich-Blair H."/>
            <person name="Dillman A.R."/>
        </authorList>
    </citation>
    <scope>NUCLEOTIDE SEQUENCE</scope>
    <source>
        <strain evidence="4">PS9179</strain>
        <tissue evidence="4">Whole animal</tissue>
    </source>
</reference>
<dbReference type="FunFam" id="2.60.120.260:FF:000012">
    <property type="entry name" value="F-box only protein 2"/>
    <property type="match status" value="2"/>
</dbReference>
<dbReference type="SMART" id="SM01198">
    <property type="entry name" value="FBA"/>
    <property type="match status" value="2"/>
</dbReference>
<dbReference type="Gene3D" id="2.60.120.260">
    <property type="entry name" value="Galactose-binding domain-like"/>
    <property type="match status" value="2"/>
</dbReference>
<dbReference type="GO" id="GO:0036503">
    <property type="term" value="P:ERAD pathway"/>
    <property type="evidence" value="ECO:0007669"/>
    <property type="project" value="TreeGrafter"/>
</dbReference>
<feature type="domain" description="FBA" evidence="3">
    <location>
        <begin position="2"/>
        <end position="188"/>
    </location>
</feature>
<feature type="domain" description="F-box" evidence="2">
    <location>
        <begin position="197"/>
        <end position="244"/>
    </location>
</feature>
<dbReference type="GO" id="GO:0031146">
    <property type="term" value="P:SCF-dependent proteasomal ubiquitin-dependent protein catabolic process"/>
    <property type="evidence" value="ECO:0007669"/>
    <property type="project" value="TreeGrafter"/>
</dbReference>
<feature type="compositionally biased region" description="Polar residues" evidence="1">
    <location>
        <begin position="1"/>
        <end position="18"/>
    </location>
</feature>
<feature type="domain" description="FBA" evidence="3">
    <location>
        <begin position="272"/>
        <end position="450"/>
    </location>
</feature>
<accession>A0AA39HVS6</accession>
<proteinExistence type="predicted"/>
<dbReference type="GO" id="GO:0061630">
    <property type="term" value="F:ubiquitin protein ligase activity"/>
    <property type="evidence" value="ECO:0007669"/>
    <property type="project" value="TreeGrafter"/>
</dbReference>
<dbReference type="Pfam" id="PF04300">
    <property type="entry name" value="FBA"/>
    <property type="match status" value="2"/>
</dbReference>
<dbReference type="SUPFAM" id="SSF81383">
    <property type="entry name" value="F-box domain"/>
    <property type="match status" value="1"/>
</dbReference>
<gene>
    <name evidence="4" type="ORF">QR680_005850</name>
</gene>
<evidence type="ECO:0000256" key="1">
    <source>
        <dbReference type="SAM" id="MobiDB-lite"/>
    </source>
</evidence>
<dbReference type="GO" id="GO:0005737">
    <property type="term" value="C:cytoplasm"/>
    <property type="evidence" value="ECO:0007669"/>
    <property type="project" value="TreeGrafter"/>
</dbReference>